<dbReference type="SUPFAM" id="SSF54427">
    <property type="entry name" value="NTF2-like"/>
    <property type="match status" value="1"/>
</dbReference>
<evidence type="ECO:0000313" key="3">
    <source>
        <dbReference type="Proteomes" id="UP001497444"/>
    </source>
</evidence>
<keyword evidence="3" id="KW-1185">Reference proteome</keyword>
<dbReference type="PANTHER" id="PTHR33698">
    <property type="entry name" value="NUCLEAR TRANSPORT FACTOR 2 (NTF2)-LIKE PROTEIN"/>
    <property type="match status" value="1"/>
</dbReference>
<proteinExistence type="predicted"/>
<sequence>MASSFSCVIGPVAHTSNFCLDFRSSRRVSNSSNVALQRNRTFFSGGRILKLQPPHQSRRSLKMATSQIEKNVDLRGEQDSEGVGAAASTSLVQPQKGAAEIVQEFYAAFNRREIDTIGNLFAEDCVYEDLVFPKPFSGRQAILEFFQKFMDSVGPELEFRIDDISSGDPSATGVVWHLEWRGKRFPFSKGCSFYRCDIIEGQRQIIYGRDAVEPATKPGDFTLIAMKGVAALLRQFPSLADRF</sequence>
<dbReference type="InterPro" id="IPR032710">
    <property type="entry name" value="NTF2-like_dom_sf"/>
</dbReference>
<feature type="domain" description="SnoaL-like" evidence="1">
    <location>
        <begin position="102"/>
        <end position="196"/>
    </location>
</feature>
<protein>
    <recommendedName>
        <fullName evidence="1">SnoaL-like domain-containing protein</fullName>
    </recommendedName>
</protein>
<dbReference type="EMBL" id="OZ020101">
    <property type="protein sequence ID" value="CAK9274417.1"/>
    <property type="molecule type" value="Genomic_DNA"/>
</dbReference>
<dbReference type="Pfam" id="PF12680">
    <property type="entry name" value="SnoaL_2"/>
    <property type="match status" value="1"/>
</dbReference>
<accession>A0ABP0X5P4</accession>
<dbReference type="PANTHER" id="PTHR33698:SF3">
    <property type="entry name" value="OS09G0266000 PROTEIN"/>
    <property type="match status" value="1"/>
</dbReference>
<name>A0ABP0X5P4_9BRYO</name>
<dbReference type="InterPro" id="IPR037401">
    <property type="entry name" value="SnoaL-like"/>
</dbReference>
<dbReference type="Proteomes" id="UP001497444">
    <property type="component" value="Chromosome 6"/>
</dbReference>
<reference evidence="2" key="1">
    <citation type="submission" date="2024-02" db="EMBL/GenBank/DDBJ databases">
        <authorList>
            <consortium name="ELIXIR-Norway"/>
            <consortium name="Elixir Norway"/>
        </authorList>
    </citation>
    <scope>NUCLEOTIDE SEQUENCE</scope>
</reference>
<gene>
    <name evidence="2" type="ORF">CSSPJE1EN1_LOCUS19895</name>
</gene>
<organism evidence="2 3">
    <name type="scientific">Sphagnum jensenii</name>
    <dbReference type="NCBI Taxonomy" id="128206"/>
    <lineage>
        <taxon>Eukaryota</taxon>
        <taxon>Viridiplantae</taxon>
        <taxon>Streptophyta</taxon>
        <taxon>Embryophyta</taxon>
        <taxon>Bryophyta</taxon>
        <taxon>Sphagnophytina</taxon>
        <taxon>Sphagnopsida</taxon>
        <taxon>Sphagnales</taxon>
        <taxon>Sphagnaceae</taxon>
        <taxon>Sphagnum</taxon>
    </lineage>
</organism>
<evidence type="ECO:0000259" key="1">
    <source>
        <dbReference type="Pfam" id="PF12680"/>
    </source>
</evidence>
<dbReference type="Gene3D" id="3.10.450.50">
    <property type="match status" value="1"/>
</dbReference>
<evidence type="ECO:0000313" key="2">
    <source>
        <dbReference type="EMBL" id="CAK9274417.1"/>
    </source>
</evidence>